<dbReference type="InterPro" id="IPR009875">
    <property type="entry name" value="PilZ_domain"/>
</dbReference>
<comment type="caution">
    <text evidence="2">The sequence shown here is derived from an EMBL/GenBank/DDBJ whole genome shotgun (WGS) entry which is preliminary data.</text>
</comment>
<protein>
    <recommendedName>
        <fullName evidence="1">PilZ domain-containing protein</fullName>
    </recommendedName>
</protein>
<dbReference type="GO" id="GO:0035438">
    <property type="term" value="F:cyclic-di-GMP binding"/>
    <property type="evidence" value="ECO:0007669"/>
    <property type="project" value="InterPro"/>
</dbReference>
<evidence type="ECO:0000313" key="2">
    <source>
        <dbReference type="EMBL" id="MQN01132.1"/>
    </source>
</evidence>
<organism evidence="2 3">
    <name type="scientific">Candidatus Weimeria bifida</name>
    <dbReference type="NCBI Taxonomy" id="2599074"/>
    <lineage>
        <taxon>Bacteria</taxon>
        <taxon>Bacillati</taxon>
        <taxon>Bacillota</taxon>
        <taxon>Clostridia</taxon>
        <taxon>Lachnospirales</taxon>
        <taxon>Lachnospiraceae</taxon>
        <taxon>Candidatus Weimeria</taxon>
    </lineage>
</organism>
<evidence type="ECO:0000313" key="3">
    <source>
        <dbReference type="Proteomes" id="UP000460257"/>
    </source>
</evidence>
<accession>A0A6N7IZC2</accession>
<dbReference type="Pfam" id="PF07238">
    <property type="entry name" value="PilZ"/>
    <property type="match status" value="1"/>
</dbReference>
<sequence length="196" mass="22310">MLSERLKEGMEVILDYKTADAVKVYKTSVLVKEESLIALAPCTDDKGNFEEFKDGVVSLSLKGSNKIISDLRIVPVFYHGNRIYLTYGNRNENDESSFNRASARYPVNEDCKANDRDAKLLDVSTNGFGVIVNKKYKVGLWIELKYKNIRVNGKIMQSEKVGIETYFYGCKVSETSGPFDRFVAEKEEEFKDLIED</sequence>
<gene>
    <name evidence="2" type="ORF">FRC54_04160</name>
</gene>
<dbReference type="Proteomes" id="UP000460257">
    <property type="component" value="Unassembled WGS sequence"/>
</dbReference>
<proteinExistence type="predicted"/>
<reference evidence="2" key="1">
    <citation type="journal article" date="2020" name="Appl. Environ. Microbiol.">
        <title>Medium-Chain Fatty Acid Synthesis by 'Candidatus Weimeria bifida' gen. nov., sp. nov., and 'Candidatus Pseudoramibacter fermentans' sp. nov.</title>
        <authorList>
            <person name="Scarborough M.J."/>
            <person name="Myers K.S."/>
            <person name="Donohue T.J."/>
            <person name="Noguera D.R."/>
        </authorList>
    </citation>
    <scope>NUCLEOTIDE SEQUENCE</scope>
    <source>
        <strain evidence="2">LCO1.1</strain>
    </source>
</reference>
<name>A0A6N7IZC2_9FIRM</name>
<dbReference type="AlphaFoldDB" id="A0A6N7IZC2"/>
<evidence type="ECO:0000259" key="1">
    <source>
        <dbReference type="Pfam" id="PF07238"/>
    </source>
</evidence>
<feature type="domain" description="PilZ" evidence="1">
    <location>
        <begin position="99"/>
        <end position="174"/>
    </location>
</feature>
<dbReference type="EMBL" id="VOGC01000003">
    <property type="protein sequence ID" value="MQN01132.1"/>
    <property type="molecule type" value="Genomic_DNA"/>
</dbReference>
<keyword evidence="3" id="KW-1185">Reference proteome</keyword>